<evidence type="ECO:0000313" key="1">
    <source>
        <dbReference type="EMBL" id="GBP60985.1"/>
    </source>
</evidence>
<accession>A0A4C1XFK6</accession>
<proteinExistence type="predicted"/>
<reference evidence="1 2" key="1">
    <citation type="journal article" date="2019" name="Commun. Biol.">
        <title>The bagworm genome reveals a unique fibroin gene that provides high tensile strength.</title>
        <authorList>
            <person name="Kono N."/>
            <person name="Nakamura H."/>
            <person name="Ohtoshi R."/>
            <person name="Tomita M."/>
            <person name="Numata K."/>
            <person name="Arakawa K."/>
        </authorList>
    </citation>
    <scope>NUCLEOTIDE SEQUENCE [LARGE SCALE GENOMIC DNA]</scope>
</reference>
<gene>
    <name evidence="1" type="ORF">EVAR_51750_1</name>
</gene>
<dbReference type="Proteomes" id="UP000299102">
    <property type="component" value="Unassembled WGS sequence"/>
</dbReference>
<dbReference type="EMBL" id="BGZK01000801">
    <property type="protein sequence ID" value="GBP60985.1"/>
    <property type="molecule type" value="Genomic_DNA"/>
</dbReference>
<sequence length="170" mass="18854">MRVPVAHSPFITPQPPSIRYPVPILEAGNVLMIPPEFRVSMGSCIIYTLVPYEVFNKKYRGAQRVLDIEARQVATAATEVDSALGRDVKAADIGVLLGGMVVMQLFVCDVPGALVTILSILFWNLCTISTFEWEAVPHSWIPYVQTGFSIALYKISLLLSDNCDWRPISQ</sequence>
<organism evidence="1 2">
    <name type="scientific">Eumeta variegata</name>
    <name type="common">Bagworm moth</name>
    <name type="synonym">Eumeta japonica</name>
    <dbReference type="NCBI Taxonomy" id="151549"/>
    <lineage>
        <taxon>Eukaryota</taxon>
        <taxon>Metazoa</taxon>
        <taxon>Ecdysozoa</taxon>
        <taxon>Arthropoda</taxon>
        <taxon>Hexapoda</taxon>
        <taxon>Insecta</taxon>
        <taxon>Pterygota</taxon>
        <taxon>Neoptera</taxon>
        <taxon>Endopterygota</taxon>
        <taxon>Lepidoptera</taxon>
        <taxon>Glossata</taxon>
        <taxon>Ditrysia</taxon>
        <taxon>Tineoidea</taxon>
        <taxon>Psychidae</taxon>
        <taxon>Oiketicinae</taxon>
        <taxon>Eumeta</taxon>
    </lineage>
</organism>
<comment type="caution">
    <text evidence="1">The sequence shown here is derived from an EMBL/GenBank/DDBJ whole genome shotgun (WGS) entry which is preliminary data.</text>
</comment>
<dbReference type="OrthoDB" id="1933455at2759"/>
<keyword evidence="2" id="KW-1185">Reference proteome</keyword>
<dbReference type="AlphaFoldDB" id="A0A4C1XFK6"/>
<name>A0A4C1XFK6_EUMVA</name>
<protein>
    <submittedName>
        <fullName evidence="1">Uncharacterized protein</fullName>
    </submittedName>
</protein>
<evidence type="ECO:0000313" key="2">
    <source>
        <dbReference type="Proteomes" id="UP000299102"/>
    </source>
</evidence>